<sequence length="227" mass="26563">MGFLNIALYFSIYSFLGWICEVFYCSVPVKKFINRGFLKGPVCPVYGFGALFVLYIMNWTNVNSAILIFILGGVIASIIEFIADILLEYVFHTRLWNYSNRKFNIKGRVCLFNSTLFATLSVMLIKLIHPIVKNIINRLNMITIVIIAILCIVILLMDIIISVEGIINLNNILRNMNIFKDIKKEFKLNKQRRFIEAFPQLEHKKYMAELKRFKELLKDLRQKNKHE</sequence>
<feature type="transmembrane region" description="Helical" evidence="1">
    <location>
        <begin position="141"/>
        <end position="167"/>
    </location>
</feature>
<feature type="transmembrane region" description="Helical" evidence="1">
    <location>
        <begin position="37"/>
        <end position="59"/>
    </location>
</feature>
<evidence type="ECO:0000256" key="1">
    <source>
        <dbReference type="SAM" id="Phobius"/>
    </source>
</evidence>
<dbReference type="AlphaFoldDB" id="A0A644YTF2"/>
<accession>A0A644YTF2</accession>
<feature type="transmembrane region" description="Helical" evidence="1">
    <location>
        <begin position="108"/>
        <end position="129"/>
    </location>
</feature>
<gene>
    <name evidence="2" type="ORF">SDC9_78407</name>
</gene>
<dbReference type="EMBL" id="VSSQ01006195">
    <property type="protein sequence ID" value="MPM31850.1"/>
    <property type="molecule type" value="Genomic_DNA"/>
</dbReference>
<feature type="transmembrane region" description="Helical" evidence="1">
    <location>
        <begin position="6"/>
        <end position="25"/>
    </location>
</feature>
<dbReference type="InterPro" id="IPR010540">
    <property type="entry name" value="CmpB_TMEM229"/>
</dbReference>
<evidence type="ECO:0008006" key="3">
    <source>
        <dbReference type="Google" id="ProtNLM"/>
    </source>
</evidence>
<organism evidence="2">
    <name type="scientific">bioreactor metagenome</name>
    <dbReference type="NCBI Taxonomy" id="1076179"/>
    <lineage>
        <taxon>unclassified sequences</taxon>
        <taxon>metagenomes</taxon>
        <taxon>ecological metagenomes</taxon>
    </lineage>
</organism>
<evidence type="ECO:0000313" key="2">
    <source>
        <dbReference type="EMBL" id="MPM31850.1"/>
    </source>
</evidence>
<protein>
    <recommendedName>
        <fullName evidence="3">ABC transporter permease</fullName>
    </recommendedName>
</protein>
<keyword evidence="1" id="KW-1133">Transmembrane helix</keyword>
<dbReference type="Pfam" id="PF06541">
    <property type="entry name" value="ABC_trans_CmpB"/>
    <property type="match status" value="1"/>
</dbReference>
<keyword evidence="1" id="KW-0812">Transmembrane</keyword>
<name>A0A644YTF2_9ZZZZ</name>
<proteinExistence type="predicted"/>
<feature type="transmembrane region" description="Helical" evidence="1">
    <location>
        <begin position="65"/>
        <end position="87"/>
    </location>
</feature>
<comment type="caution">
    <text evidence="2">The sequence shown here is derived from an EMBL/GenBank/DDBJ whole genome shotgun (WGS) entry which is preliminary data.</text>
</comment>
<keyword evidence="1" id="KW-0472">Membrane</keyword>
<reference evidence="2" key="1">
    <citation type="submission" date="2019-08" db="EMBL/GenBank/DDBJ databases">
        <authorList>
            <person name="Kucharzyk K."/>
            <person name="Murdoch R.W."/>
            <person name="Higgins S."/>
            <person name="Loffler F."/>
        </authorList>
    </citation>
    <scope>NUCLEOTIDE SEQUENCE</scope>
</reference>